<sequence>MASMLSWRPKVFRTRNPDRDANTDMDRMMTVRRAIEDAIVSARRERQGLQQRLDVSYAQASNLLDNSGDYGARSSEDEQSILDAEANAAAAKRRIGQIDLQINGLSEVLSEFDGVLSRTSA</sequence>
<protein>
    <submittedName>
        <fullName evidence="1">Uncharacterized protein</fullName>
    </submittedName>
</protein>
<reference evidence="1 2" key="1">
    <citation type="submission" date="2023-02" db="EMBL/GenBank/DDBJ databases">
        <title>Devosia algicola sp. nov., isolated from the phycosphere of marine algae.</title>
        <authorList>
            <person name="Kim J.M."/>
            <person name="Lee J.K."/>
            <person name="Choi B.J."/>
            <person name="Bayburt H."/>
            <person name="Jeon C.O."/>
        </authorList>
    </citation>
    <scope>NUCLEOTIDE SEQUENCE [LARGE SCALE GENOMIC DNA]</scope>
    <source>
        <strain evidence="1 2">G20-9</strain>
    </source>
</reference>
<dbReference type="EMBL" id="CP118246">
    <property type="protein sequence ID" value="WDR03538.1"/>
    <property type="molecule type" value="Genomic_DNA"/>
</dbReference>
<dbReference type="RefSeq" id="WP_282219930.1">
    <property type="nucleotide sequence ID" value="NZ_CP118246.1"/>
</dbReference>
<evidence type="ECO:0000313" key="2">
    <source>
        <dbReference type="Proteomes" id="UP001220530"/>
    </source>
</evidence>
<dbReference type="Proteomes" id="UP001220530">
    <property type="component" value="Chromosome"/>
</dbReference>
<proteinExistence type="predicted"/>
<keyword evidence="2" id="KW-1185">Reference proteome</keyword>
<accession>A0ABY7YQY9</accession>
<organism evidence="1 2">
    <name type="scientific">Devosia algicola</name>
    <dbReference type="NCBI Taxonomy" id="3026418"/>
    <lineage>
        <taxon>Bacteria</taxon>
        <taxon>Pseudomonadati</taxon>
        <taxon>Pseudomonadota</taxon>
        <taxon>Alphaproteobacteria</taxon>
        <taxon>Hyphomicrobiales</taxon>
        <taxon>Devosiaceae</taxon>
        <taxon>Devosia</taxon>
    </lineage>
</organism>
<gene>
    <name evidence="1" type="ORF">PSQ19_05455</name>
</gene>
<evidence type="ECO:0000313" key="1">
    <source>
        <dbReference type="EMBL" id="WDR03538.1"/>
    </source>
</evidence>
<name>A0ABY7YQY9_9HYPH</name>